<evidence type="ECO:0000256" key="2">
    <source>
        <dbReference type="ARBA" id="ARBA00004236"/>
    </source>
</evidence>
<keyword evidence="4" id="KW-0813">Transport</keyword>
<name>A0A8X8BZQ6_POPTO</name>
<evidence type="ECO:0000313" key="11">
    <source>
        <dbReference type="EMBL" id="KAG6735892.1"/>
    </source>
</evidence>
<evidence type="ECO:0000256" key="5">
    <source>
        <dbReference type="ARBA" id="ARBA00022475"/>
    </source>
</evidence>
<keyword evidence="5" id="KW-1003">Cell membrane</keyword>
<reference evidence="11" key="1">
    <citation type="journal article" date="2020" name="bioRxiv">
        <title>Hybrid origin of Populus tomentosa Carr. identified through genome sequencing and phylogenomic analysis.</title>
        <authorList>
            <person name="An X."/>
            <person name="Gao K."/>
            <person name="Chen Z."/>
            <person name="Li J."/>
            <person name="Yang X."/>
            <person name="Yang X."/>
            <person name="Zhou J."/>
            <person name="Guo T."/>
            <person name="Zhao T."/>
            <person name="Huang S."/>
            <person name="Miao D."/>
            <person name="Khan W.U."/>
            <person name="Rao P."/>
            <person name="Ye M."/>
            <person name="Lei B."/>
            <person name="Liao W."/>
            <person name="Wang J."/>
            <person name="Ji L."/>
            <person name="Li Y."/>
            <person name="Guo B."/>
            <person name="Mustafa N.S."/>
            <person name="Li S."/>
            <person name="Yun Q."/>
            <person name="Keller S.R."/>
            <person name="Mao J."/>
            <person name="Zhang R."/>
            <person name="Strauss S.H."/>
        </authorList>
    </citation>
    <scope>NUCLEOTIDE SEQUENCE</scope>
    <source>
        <strain evidence="11">GM15</strain>
        <tissue evidence="11">Leaf</tissue>
    </source>
</reference>
<dbReference type="EMBL" id="JAAWWB010001585">
    <property type="protein sequence ID" value="KAG6735892.1"/>
    <property type="molecule type" value="Genomic_DNA"/>
</dbReference>
<proteinExistence type="inferred from homology"/>
<gene>
    <name evidence="11" type="ORF">POTOM_061434</name>
</gene>
<comment type="similarity">
    <text evidence="3">Belongs to the SLAC1 S-type anion channel family.</text>
</comment>
<dbReference type="InterPro" id="IPR004695">
    <property type="entry name" value="SLAC1/Mae1/Ssu1/TehA"/>
</dbReference>
<evidence type="ECO:0000313" key="12">
    <source>
        <dbReference type="Proteomes" id="UP000886885"/>
    </source>
</evidence>
<dbReference type="Gene3D" id="1.50.10.150">
    <property type="entry name" value="Voltage-dependent anion channel"/>
    <property type="match status" value="1"/>
</dbReference>
<keyword evidence="6 10" id="KW-0812">Transmembrane</keyword>
<organism evidence="11 12">
    <name type="scientific">Populus tomentosa</name>
    <name type="common">Chinese white poplar</name>
    <dbReference type="NCBI Taxonomy" id="118781"/>
    <lineage>
        <taxon>Eukaryota</taxon>
        <taxon>Viridiplantae</taxon>
        <taxon>Streptophyta</taxon>
        <taxon>Embryophyta</taxon>
        <taxon>Tracheophyta</taxon>
        <taxon>Spermatophyta</taxon>
        <taxon>Magnoliopsida</taxon>
        <taxon>eudicotyledons</taxon>
        <taxon>Gunneridae</taxon>
        <taxon>Pentapetalae</taxon>
        <taxon>rosids</taxon>
        <taxon>fabids</taxon>
        <taxon>Malpighiales</taxon>
        <taxon>Salicaceae</taxon>
        <taxon>Saliceae</taxon>
        <taxon>Populus</taxon>
    </lineage>
</organism>
<comment type="caution">
    <text evidence="11">The sequence shown here is derived from an EMBL/GenBank/DDBJ whole genome shotgun (WGS) entry which is preliminary data.</text>
</comment>
<accession>A0A8X8BZQ6</accession>
<keyword evidence="8" id="KW-0406">Ion transport</keyword>
<dbReference type="PANTHER" id="PTHR31269">
    <property type="entry name" value="S-TYPE ANION CHANNEL SLAH3"/>
    <property type="match status" value="1"/>
</dbReference>
<dbReference type="GO" id="GO:0005886">
    <property type="term" value="C:plasma membrane"/>
    <property type="evidence" value="ECO:0007669"/>
    <property type="project" value="UniProtKB-SubCell"/>
</dbReference>
<evidence type="ECO:0000256" key="6">
    <source>
        <dbReference type="ARBA" id="ARBA00022692"/>
    </source>
</evidence>
<feature type="transmembrane region" description="Helical" evidence="10">
    <location>
        <begin position="117"/>
        <end position="138"/>
    </location>
</feature>
<keyword evidence="7 10" id="KW-1133">Transmembrane helix</keyword>
<dbReference type="OrthoDB" id="1867618at2759"/>
<dbReference type="Proteomes" id="UP000886885">
    <property type="component" value="Unassembled WGS sequence"/>
</dbReference>
<evidence type="ECO:0000256" key="9">
    <source>
        <dbReference type="ARBA" id="ARBA00023136"/>
    </source>
</evidence>
<keyword evidence="12" id="KW-1185">Reference proteome</keyword>
<evidence type="ECO:0000256" key="1">
    <source>
        <dbReference type="ARBA" id="ARBA00004127"/>
    </source>
</evidence>
<keyword evidence="9 10" id="KW-0472">Membrane</keyword>
<dbReference type="InterPro" id="IPR038665">
    <property type="entry name" value="Voltage-dep_anion_channel_sf"/>
</dbReference>
<dbReference type="PANTHER" id="PTHR31269:SF22">
    <property type="entry name" value="OS01G0247700 PROTEIN"/>
    <property type="match status" value="1"/>
</dbReference>
<dbReference type="Pfam" id="PF03595">
    <property type="entry name" value="SLAC1"/>
    <property type="match status" value="1"/>
</dbReference>
<dbReference type="GO" id="GO:0012505">
    <property type="term" value="C:endomembrane system"/>
    <property type="evidence" value="ECO:0007669"/>
    <property type="project" value="UniProtKB-SubCell"/>
</dbReference>
<evidence type="ECO:0000256" key="8">
    <source>
        <dbReference type="ARBA" id="ARBA00023065"/>
    </source>
</evidence>
<dbReference type="GO" id="GO:0006873">
    <property type="term" value="P:intracellular monoatomic ion homeostasis"/>
    <property type="evidence" value="ECO:0007669"/>
    <property type="project" value="InterPro"/>
</dbReference>
<feature type="transmembrane region" description="Helical" evidence="10">
    <location>
        <begin position="179"/>
        <end position="200"/>
    </location>
</feature>
<dbReference type="InterPro" id="IPR030183">
    <property type="entry name" value="SLAC/SLAH"/>
</dbReference>
<dbReference type="AlphaFoldDB" id="A0A8X8BZQ6"/>
<feature type="transmembrane region" description="Helical" evidence="10">
    <location>
        <begin position="51"/>
        <end position="73"/>
    </location>
</feature>
<sequence length="219" mass="25411">MQTNRRSIRNAPDNSYAILDHMRWEKSRRTRRKSKNQAIPSVHLNKDLHPAGFLVLRSLAFLILASLSFLYMLRCMFFFKLVEAEFWHFVGVNHLFAPWISWLLLLQSGPFVAPNTVSYLVLWWVYAVPIVALDVKIYGQWFSKGKRFLSTFANPTSQLSVIGNLVGAQAAVKIGWKEIAIFLFSPGMVHYLVLFATLFYQRLSDGDRLPAMFKMWPRH</sequence>
<protein>
    <submittedName>
        <fullName evidence="11">Uncharacterized protein</fullName>
    </submittedName>
</protein>
<evidence type="ECO:0000256" key="10">
    <source>
        <dbReference type="SAM" id="Phobius"/>
    </source>
</evidence>
<evidence type="ECO:0000256" key="7">
    <source>
        <dbReference type="ARBA" id="ARBA00022989"/>
    </source>
</evidence>
<evidence type="ECO:0000256" key="3">
    <source>
        <dbReference type="ARBA" id="ARBA00007808"/>
    </source>
</evidence>
<feature type="transmembrane region" description="Helical" evidence="10">
    <location>
        <begin position="85"/>
        <end position="105"/>
    </location>
</feature>
<dbReference type="GO" id="GO:0008308">
    <property type="term" value="F:voltage-gated monoatomic anion channel activity"/>
    <property type="evidence" value="ECO:0007669"/>
    <property type="project" value="InterPro"/>
</dbReference>
<evidence type="ECO:0000256" key="4">
    <source>
        <dbReference type="ARBA" id="ARBA00022448"/>
    </source>
</evidence>
<comment type="subcellular location">
    <subcellularLocation>
        <location evidence="2">Cell membrane</location>
    </subcellularLocation>
    <subcellularLocation>
        <location evidence="1">Endomembrane system</location>
        <topology evidence="1">Multi-pass membrane protein</topology>
    </subcellularLocation>
</comment>